<dbReference type="RefSeq" id="XP_014147309.1">
    <property type="nucleotide sequence ID" value="XM_014291834.1"/>
</dbReference>
<evidence type="ECO:0000313" key="2">
    <source>
        <dbReference type="EMBL" id="KNC73407.1"/>
    </source>
</evidence>
<accession>A0A0L0F9K6</accession>
<keyword evidence="3" id="KW-1185">Reference proteome</keyword>
<dbReference type="AlphaFoldDB" id="A0A0L0F9K6"/>
<evidence type="ECO:0000313" key="3">
    <source>
        <dbReference type="Proteomes" id="UP000054560"/>
    </source>
</evidence>
<dbReference type="InterPro" id="IPR042089">
    <property type="entry name" value="Peptidase_M13_dom_2"/>
</dbReference>
<dbReference type="Pfam" id="PF05649">
    <property type="entry name" value="Peptidase_M13_N"/>
    <property type="match status" value="1"/>
</dbReference>
<dbReference type="GeneID" id="25914540"/>
<feature type="domain" description="Peptidase M13 N-terminal" evidence="1">
    <location>
        <begin position="2"/>
        <end position="53"/>
    </location>
</feature>
<protein>
    <recommendedName>
        <fullName evidence="1">Peptidase M13 N-terminal domain-containing protein</fullName>
    </recommendedName>
</protein>
<reference evidence="2 3" key="1">
    <citation type="submission" date="2011-02" db="EMBL/GenBank/DDBJ databases">
        <title>The Genome Sequence of Sphaeroforma arctica JP610.</title>
        <authorList>
            <consortium name="The Broad Institute Genome Sequencing Platform"/>
            <person name="Russ C."/>
            <person name="Cuomo C."/>
            <person name="Young S.K."/>
            <person name="Zeng Q."/>
            <person name="Gargeya S."/>
            <person name="Alvarado L."/>
            <person name="Berlin A."/>
            <person name="Chapman S.B."/>
            <person name="Chen Z."/>
            <person name="Freedman E."/>
            <person name="Gellesch M."/>
            <person name="Goldberg J."/>
            <person name="Griggs A."/>
            <person name="Gujja S."/>
            <person name="Heilman E."/>
            <person name="Heiman D."/>
            <person name="Howarth C."/>
            <person name="Mehta T."/>
            <person name="Neiman D."/>
            <person name="Pearson M."/>
            <person name="Roberts A."/>
            <person name="Saif S."/>
            <person name="Shea T."/>
            <person name="Shenoy N."/>
            <person name="Sisk P."/>
            <person name="Stolte C."/>
            <person name="Sykes S."/>
            <person name="White J."/>
            <person name="Yandava C."/>
            <person name="Burger G."/>
            <person name="Gray M.W."/>
            <person name="Holland P.W.H."/>
            <person name="King N."/>
            <person name="Lang F.B.F."/>
            <person name="Roger A.J."/>
            <person name="Ruiz-Trillo I."/>
            <person name="Haas B."/>
            <person name="Nusbaum C."/>
            <person name="Birren B."/>
        </authorList>
    </citation>
    <scope>NUCLEOTIDE SEQUENCE [LARGE SCALE GENOMIC DNA]</scope>
    <source>
        <strain evidence="2 3">JP610</strain>
    </source>
</reference>
<dbReference type="Proteomes" id="UP000054560">
    <property type="component" value="Unassembled WGS sequence"/>
</dbReference>
<dbReference type="Gene3D" id="1.10.1380.10">
    <property type="entry name" value="Neutral endopeptidase , domain2"/>
    <property type="match status" value="1"/>
</dbReference>
<gene>
    <name evidence="2" type="ORF">SARC_14036</name>
</gene>
<dbReference type="GO" id="GO:0006508">
    <property type="term" value="P:proteolysis"/>
    <property type="evidence" value="ECO:0007669"/>
    <property type="project" value="InterPro"/>
</dbReference>
<dbReference type="EMBL" id="KQ245654">
    <property type="protein sequence ID" value="KNC73407.1"/>
    <property type="molecule type" value="Genomic_DNA"/>
</dbReference>
<evidence type="ECO:0000259" key="1">
    <source>
        <dbReference type="Pfam" id="PF05649"/>
    </source>
</evidence>
<proteinExistence type="predicted"/>
<name>A0A0L0F9K6_9EUKA</name>
<sequence length="74" mass="8378">EDKRKAYVKHVAKIFQLAGFDNVDEAAQQVMDVELGLAKVSKTNTERRDVQAYVLAASLISCLRLLRRMRPKAC</sequence>
<feature type="non-terminal residue" evidence="2">
    <location>
        <position position="1"/>
    </location>
</feature>
<dbReference type="InterPro" id="IPR008753">
    <property type="entry name" value="Peptidase_M13_N"/>
</dbReference>
<organism evidence="2 3">
    <name type="scientific">Sphaeroforma arctica JP610</name>
    <dbReference type="NCBI Taxonomy" id="667725"/>
    <lineage>
        <taxon>Eukaryota</taxon>
        <taxon>Ichthyosporea</taxon>
        <taxon>Ichthyophonida</taxon>
        <taxon>Sphaeroforma</taxon>
    </lineage>
</organism>